<dbReference type="SUPFAM" id="SSF52821">
    <property type="entry name" value="Rhodanese/Cell cycle control phosphatase"/>
    <property type="match status" value="1"/>
</dbReference>
<dbReference type="Pfam" id="PF00581">
    <property type="entry name" value="Rhodanese"/>
    <property type="match status" value="1"/>
</dbReference>
<reference evidence="4" key="1">
    <citation type="submission" date="2020-02" db="EMBL/GenBank/DDBJ databases">
        <authorList>
            <person name="Meier V. D."/>
        </authorList>
    </citation>
    <scope>NUCLEOTIDE SEQUENCE</scope>
    <source>
        <strain evidence="4">AVDCRST_MAG93</strain>
    </source>
</reference>
<feature type="domain" description="Rhodanese" evidence="3">
    <location>
        <begin position="17"/>
        <end position="130"/>
    </location>
</feature>
<dbReference type="CDD" id="cd01448">
    <property type="entry name" value="TST_Repeat_1"/>
    <property type="match status" value="1"/>
</dbReference>
<evidence type="ECO:0000256" key="1">
    <source>
        <dbReference type="ARBA" id="ARBA00022679"/>
    </source>
</evidence>
<accession>A0A6J4N3C9</accession>
<dbReference type="PROSITE" id="PS50206">
    <property type="entry name" value="RHODANESE_3"/>
    <property type="match status" value="1"/>
</dbReference>
<dbReference type="EMBL" id="CADCTR010002865">
    <property type="protein sequence ID" value="CAA9371981.1"/>
    <property type="molecule type" value="Genomic_DNA"/>
</dbReference>
<dbReference type="SMART" id="SM00450">
    <property type="entry name" value="RHOD"/>
    <property type="match status" value="1"/>
</dbReference>
<evidence type="ECO:0000256" key="2">
    <source>
        <dbReference type="ARBA" id="ARBA00022737"/>
    </source>
</evidence>
<dbReference type="InterPro" id="IPR001763">
    <property type="entry name" value="Rhodanese-like_dom"/>
</dbReference>
<dbReference type="Gene3D" id="3.40.250.10">
    <property type="entry name" value="Rhodanese-like domain"/>
    <property type="match status" value="1"/>
</dbReference>
<name>A0A6J4N3C9_9CHLR</name>
<feature type="non-terminal residue" evidence="4">
    <location>
        <position position="131"/>
    </location>
</feature>
<dbReference type="EC" id="2.8.1.1" evidence="4"/>
<dbReference type="PANTHER" id="PTHR11364:SF27">
    <property type="entry name" value="SULFURTRANSFERASE"/>
    <property type="match status" value="1"/>
</dbReference>
<keyword evidence="1 4" id="KW-0808">Transferase</keyword>
<dbReference type="FunFam" id="3.40.250.10:FF:000035">
    <property type="entry name" value="Thiosulfate sulfurtransferase"/>
    <property type="match status" value="1"/>
</dbReference>
<dbReference type="InterPro" id="IPR036873">
    <property type="entry name" value="Rhodanese-like_dom_sf"/>
</dbReference>
<dbReference type="AlphaFoldDB" id="A0A6J4N3C9"/>
<evidence type="ECO:0000259" key="3">
    <source>
        <dbReference type="PROSITE" id="PS50206"/>
    </source>
</evidence>
<sequence>MSYTTLVSPAVLAEHLDDSRWLVADCRFALDNPERGQQDYAAAHIPGAVYAHLDRDLSGTVVPGHTGRHPLPTPEHLAETFGAWGISSDVQVVAYDDNNGSYAARLWWLLRWLGHRNVAVLDGGWAAWKRE</sequence>
<keyword evidence="2" id="KW-0677">Repeat</keyword>
<dbReference type="GO" id="GO:0004792">
    <property type="term" value="F:thiosulfate-cyanide sulfurtransferase activity"/>
    <property type="evidence" value="ECO:0007669"/>
    <property type="project" value="UniProtKB-EC"/>
</dbReference>
<dbReference type="InterPro" id="IPR045078">
    <property type="entry name" value="TST/MPST-like"/>
</dbReference>
<protein>
    <submittedName>
        <fullName evidence="4">Thiosulfate sulfurtransferase, rhodanese</fullName>
        <ecNumber evidence="4">2.8.1.1</ecNumber>
    </submittedName>
</protein>
<gene>
    <name evidence="4" type="ORF">AVDCRST_MAG93-8495</name>
</gene>
<proteinExistence type="predicted"/>
<evidence type="ECO:0000313" key="4">
    <source>
        <dbReference type="EMBL" id="CAA9371981.1"/>
    </source>
</evidence>
<dbReference type="PANTHER" id="PTHR11364">
    <property type="entry name" value="THIOSULFATE SULFERTANSFERASE"/>
    <property type="match status" value="1"/>
</dbReference>
<organism evidence="4">
    <name type="scientific">uncultured Chloroflexia bacterium</name>
    <dbReference type="NCBI Taxonomy" id="1672391"/>
    <lineage>
        <taxon>Bacteria</taxon>
        <taxon>Bacillati</taxon>
        <taxon>Chloroflexota</taxon>
        <taxon>Chloroflexia</taxon>
        <taxon>environmental samples</taxon>
    </lineage>
</organism>